<proteinExistence type="predicted"/>
<sequence>MSGVGKDTRTVHAEPLSVTADYPEGCNGGPGPAKHGDSIRVRKGACIYNMEGYNSHGVHQESTGIIIESNMPGRNGDLKLQFNTLADGPEGTSIEVVSLNISGTLNLDAEEEGVYAWWNPGGRDIDYEGRFGGISNIEIPSRVYVCLPNGEKASNGKYNVRGWANTGQLILHSDASATSHSGKVRLFTAQSVQVTKEWFEEKEEWIVGWRYQIYQRVKGNFAGTGPFESFESIATGVLIR</sequence>
<feature type="compositionally biased region" description="Basic and acidic residues" evidence="1">
    <location>
        <begin position="1"/>
        <end position="12"/>
    </location>
</feature>
<evidence type="ECO:0000313" key="3">
    <source>
        <dbReference type="Proteomes" id="UP000541610"/>
    </source>
</evidence>
<name>A0A7J6NE20_PEROL</name>
<dbReference type="OrthoDB" id="10490459at2759"/>
<feature type="region of interest" description="Disordered" evidence="1">
    <location>
        <begin position="1"/>
        <end position="36"/>
    </location>
</feature>
<evidence type="ECO:0000313" key="2">
    <source>
        <dbReference type="EMBL" id="KAF4681730.1"/>
    </source>
</evidence>
<dbReference type="EMBL" id="JABANP010000490">
    <property type="protein sequence ID" value="KAF4681730.1"/>
    <property type="molecule type" value="Genomic_DNA"/>
</dbReference>
<protein>
    <submittedName>
        <fullName evidence="2">Uncharacterized protein</fullName>
    </submittedName>
</protein>
<organism evidence="2 3">
    <name type="scientific">Perkinsus olseni</name>
    <name type="common">Perkinsus atlanticus</name>
    <dbReference type="NCBI Taxonomy" id="32597"/>
    <lineage>
        <taxon>Eukaryota</taxon>
        <taxon>Sar</taxon>
        <taxon>Alveolata</taxon>
        <taxon>Perkinsozoa</taxon>
        <taxon>Perkinsea</taxon>
        <taxon>Perkinsida</taxon>
        <taxon>Perkinsidae</taxon>
        <taxon>Perkinsus</taxon>
    </lineage>
</organism>
<reference evidence="2 3" key="1">
    <citation type="submission" date="2020-04" db="EMBL/GenBank/DDBJ databases">
        <title>Perkinsus olseni comparative genomics.</title>
        <authorList>
            <person name="Bogema D.R."/>
        </authorList>
    </citation>
    <scope>NUCLEOTIDE SEQUENCE [LARGE SCALE GENOMIC DNA]</scope>
    <source>
        <strain evidence="2">00978-12</strain>
    </source>
</reference>
<evidence type="ECO:0000256" key="1">
    <source>
        <dbReference type="SAM" id="MobiDB-lite"/>
    </source>
</evidence>
<comment type="caution">
    <text evidence="2">The sequence shown here is derived from an EMBL/GenBank/DDBJ whole genome shotgun (WGS) entry which is preliminary data.</text>
</comment>
<gene>
    <name evidence="2" type="ORF">FOZ60_011663</name>
</gene>
<dbReference type="Proteomes" id="UP000541610">
    <property type="component" value="Unassembled WGS sequence"/>
</dbReference>
<dbReference type="AlphaFoldDB" id="A0A7J6NE20"/>
<accession>A0A7J6NE20</accession>